<evidence type="ECO:0000313" key="3">
    <source>
        <dbReference type="EMBL" id="KXZ41079.1"/>
    </source>
</evidence>
<gene>
    <name evidence="3" type="ORF">GPECTOR_840g76</name>
</gene>
<dbReference type="PANTHER" id="PTHR31600">
    <property type="entry name" value="TINY MACROCYSTS PROTEIN B-RELATED"/>
    <property type="match status" value="1"/>
</dbReference>
<feature type="transmembrane region" description="Helical" evidence="2">
    <location>
        <begin position="262"/>
        <end position="287"/>
    </location>
</feature>
<reference evidence="4" key="1">
    <citation type="journal article" date="2016" name="Nat. Commun.">
        <title>The Gonium pectorale genome demonstrates co-option of cell cycle regulation during the evolution of multicellularity.</title>
        <authorList>
            <person name="Hanschen E.R."/>
            <person name="Marriage T.N."/>
            <person name="Ferris P.J."/>
            <person name="Hamaji T."/>
            <person name="Toyoda A."/>
            <person name="Fujiyama A."/>
            <person name="Neme R."/>
            <person name="Noguchi H."/>
            <person name="Minakuchi Y."/>
            <person name="Suzuki M."/>
            <person name="Kawai-Toyooka H."/>
            <person name="Smith D.R."/>
            <person name="Sparks H."/>
            <person name="Anderson J."/>
            <person name="Bakaric R."/>
            <person name="Luria V."/>
            <person name="Karger A."/>
            <person name="Kirschner M.W."/>
            <person name="Durand P.M."/>
            <person name="Michod R.E."/>
            <person name="Nozaki H."/>
            <person name="Olson B.J."/>
        </authorList>
    </citation>
    <scope>NUCLEOTIDE SEQUENCE [LARGE SCALE GENOMIC DNA]</scope>
    <source>
        <strain evidence="4">NIES-2863</strain>
    </source>
</reference>
<proteinExistence type="predicted"/>
<sequence>MASKLWHSNSVHPTGDPLAPSRRVLERNSRDANKMLVVAGLYSLFIVIFYSVAYATLLQVKHLVALQTVADFNAERTYRAVFYAQELVCEEDPAVIPTRVSALRNATLALRDAYYTMRMGAQAMPAAGTTEHFWLVEGGLVREAPPMFKLFYAEDACLRLEEHMPCPGPDYRFYQVTRSGADGMMLAFLGMLARLADEVEAAAAMLVEAGGNVAAANASLPGLGSAAFDFVLNVGIRDLNDANLRIASEHLGYIRRVFKVVVVMHVVLCLLLATVFLGFVFYIYLPLLRRMHKEVRRVVGSARRIAEMMSQLPPELDVMRLVIGGSNTRVVSLSRACWN</sequence>
<feature type="transmembrane region" description="Helical" evidence="2">
    <location>
        <begin position="35"/>
        <end position="57"/>
    </location>
</feature>
<evidence type="ECO:0000256" key="1">
    <source>
        <dbReference type="SAM" id="MobiDB-lite"/>
    </source>
</evidence>
<accession>A0A150FTZ7</accession>
<name>A0A150FTZ7_GONPE</name>
<dbReference type="InterPro" id="IPR052994">
    <property type="entry name" value="Tiny_macrocysts_regulators"/>
</dbReference>
<dbReference type="PANTHER" id="PTHR31600:SF2">
    <property type="entry name" value="GAMETE ENRICHED GENE 10 PROTEIN-RELATED"/>
    <property type="match status" value="1"/>
</dbReference>
<comment type="caution">
    <text evidence="3">The sequence shown here is derived from an EMBL/GenBank/DDBJ whole genome shotgun (WGS) entry which is preliminary data.</text>
</comment>
<feature type="compositionally biased region" description="Polar residues" evidence="1">
    <location>
        <begin position="1"/>
        <end position="12"/>
    </location>
</feature>
<evidence type="ECO:0000256" key="2">
    <source>
        <dbReference type="SAM" id="Phobius"/>
    </source>
</evidence>
<keyword evidence="4" id="KW-1185">Reference proteome</keyword>
<evidence type="ECO:0000313" key="4">
    <source>
        <dbReference type="Proteomes" id="UP000075714"/>
    </source>
</evidence>
<keyword evidence="2" id="KW-0472">Membrane</keyword>
<dbReference type="EMBL" id="LSYV01000836">
    <property type="protein sequence ID" value="KXZ41079.1"/>
    <property type="molecule type" value="Genomic_DNA"/>
</dbReference>
<protein>
    <submittedName>
        <fullName evidence="3">Uncharacterized protein</fullName>
    </submittedName>
</protein>
<dbReference type="AlphaFoldDB" id="A0A150FTZ7"/>
<organism evidence="3 4">
    <name type="scientific">Gonium pectorale</name>
    <name type="common">Green alga</name>
    <dbReference type="NCBI Taxonomy" id="33097"/>
    <lineage>
        <taxon>Eukaryota</taxon>
        <taxon>Viridiplantae</taxon>
        <taxon>Chlorophyta</taxon>
        <taxon>core chlorophytes</taxon>
        <taxon>Chlorophyceae</taxon>
        <taxon>CS clade</taxon>
        <taxon>Chlamydomonadales</taxon>
        <taxon>Volvocaceae</taxon>
        <taxon>Gonium</taxon>
    </lineage>
</organism>
<dbReference type="OrthoDB" id="542492at2759"/>
<dbReference type="STRING" id="33097.A0A150FTZ7"/>
<feature type="region of interest" description="Disordered" evidence="1">
    <location>
        <begin position="1"/>
        <end position="22"/>
    </location>
</feature>
<dbReference type="Proteomes" id="UP000075714">
    <property type="component" value="Unassembled WGS sequence"/>
</dbReference>
<keyword evidence="2" id="KW-1133">Transmembrane helix</keyword>
<keyword evidence="2" id="KW-0812">Transmembrane</keyword>